<name>A0A0E9T8Z7_ANGAN</name>
<reference evidence="1" key="1">
    <citation type="submission" date="2014-11" db="EMBL/GenBank/DDBJ databases">
        <authorList>
            <person name="Amaro Gonzalez C."/>
        </authorList>
    </citation>
    <scope>NUCLEOTIDE SEQUENCE</scope>
</reference>
<proteinExistence type="predicted"/>
<reference evidence="1" key="2">
    <citation type="journal article" date="2015" name="Fish Shellfish Immunol.">
        <title>Early steps in the European eel (Anguilla anguilla)-Vibrio vulnificus interaction in the gills: Role of the RtxA13 toxin.</title>
        <authorList>
            <person name="Callol A."/>
            <person name="Pajuelo D."/>
            <person name="Ebbesson L."/>
            <person name="Teles M."/>
            <person name="MacKenzie S."/>
            <person name="Amaro C."/>
        </authorList>
    </citation>
    <scope>NUCLEOTIDE SEQUENCE</scope>
</reference>
<sequence length="47" mass="5474">MVAVFKYELEPAWRPRQLHPSKSNSYSTTHQARVVFSICLRHSTINS</sequence>
<dbReference type="AlphaFoldDB" id="A0A0E9T8Z7"/>
<evidence type="ECO:0000313" key="1">
    <source>
        <dbReference type="EMBL" id="JAH49877.1"/>
    </source>
</evidence>
<dbReference type="EMBL" id="GBXM01058700">
    <property type="protein sequence ID" value="JAH49877.1"/>
    <property type="molecule type" value="Transcribed_RNA"/>
</dbReference>
<organism evidence="1">
    <name type="scientific">Anguilla anguilla</name>
    <name type="common">European freshwater eel</name>
    <name type="synonym">Muraena anguilla</name>
    <dbReference type="NCBI Taxonomy" id="7936"/>
    <lineage>
        <taxon>Eukaryota</taxon>
        <taxon>Metazoa</taxon>
        <taxon>Chordata</taxon>
        <taxon>Craniata</taxon>
        <taxon>Vertebrata</taxon>
        <taxon>Euteleostomi</taxon>
        <taxon>Actinopterygii</taxon>
        <taxon>Neopterygii</taxon>
        <taxon>Teleostei</taxon>
        <taxon>Anguilliformes</taxon>
        <taxon>Anguillidae</taxon>
        <taxon>Anguilla</taxon>
    </lineage>
</organism>
<accession>A0A0E9T8Z7</accession>
<protein>
    <submittedName>
        <fullName evidence="1">Uncharacterized protein</fullName>
    </submittedName>
</protein>